<dbReference type="GO" id="GO:0008654">
    <property type="term" value="P:phospholipid biosynthetic process"/>
    <property type="evidence" value="ECO:0007669"/>
    <property type="project" value="UniProtKB-KW"/>
</dbReference>
<keyword evidence="5 10" id="KW-1133">Transmembrane helix</keyword>
<evidence type="ECO:0000313" key="12">
    <source>
        <dbReference type="Proteomes" id="UP001174909"/>
    </source>
</evidence>
<keyword evidence="7 10" id="KW-0472">Membrane</keyword>
<evidence type="ECO:0000256" key="3">
    <source>
        <dbReference type="ARBA" id="ARBA00022679"/>
    </source>
</evidence>
<keyword evidence="11" id="KW-0012">Acyltransferase</keyword>
<evidence type="ECO:0000256" key="2">
    <source>
        <dbReference type="ARBA" id="ARBA00022516"/>
    </source>
</evidence>
<evidence type="ECO:0000256" key="1">
    <source>
        <dbReference type="ARBA" id="ARBA00022475"/>
    </source>
</evidence>
<sequence>MKQLDIRDVGSKNAGTLNTYSQLGPWWALLVFVFDAGKGALAVLLPSWIGVADWAVYVTGVLVIVGHNWTVLMKFRGGKGAASLMGICLATVPVAGMLAVIPGVILLYFSKNAIAGLVLGFATLNILVLAAWILGVDWLVASPGWEQFVLCLPLTLFVAAVYGITIRDQLLRAIRQRSLRHAFYGP</sequence>
<evidence type="ECO:0000256" key="10">
    <source>
        <dbReference type="SAM" id="Phobius"/>
    </source>
</evidence>
<feature type="transmembrane region" description="Helical" evidence="10">
    <location>
        <begin position="26"/>
        <end position="45"/>
    </location>
</feature>
<comment type="caution">
    <text evidence="11">The sequence shown here is derived from an EMBL/GenBank/DDBJ whole genome shotgun (WGS) entry which is preliminary data.</text>
</comment>
<dbReference type="PANTHER" id="PTHR30309">
    <property type="entry name" value="INNER MEMBRANE PROTEIN YGIH"/>
    <property type="match status" value="1"/>
</dbReference>
<keyword evidence="8" id="KW-0594">Phospholipid biosynthesis</keyword>
<organism evidence="11 12">
    <name type="scientific">Geodia barretti</name>
    <name type="common">Barrett's horny sponge</name>
    <dbReference type="NCBI Taxonomy" id="519541"/>
    <lineage>
        <taxon>Eukaryota</taxon>
        <taxon>Metazoa</taxon>
        <taxon>Porifera</taxon>
        <taxon>Demospongiae</taxon>
        <taxon>Heteroscleromorpha</taxon>
        <taxon>Tetractinellida</taxon>
        <taxon>Astrophorina</taxon>
        <taxon>Geodiidae</taxon>
        <taxon>Geodia</taxon>
    </lineage>
</organism>
<evidence type="ECO:0000256" key="4">
    <source>
        <dbReference type="ARBA" id="ARBA00022692"/>
    </source>
</evidence>
<dbReference type="AlphaFoldDB" id="A0AA35WF17"/>
<name>A0AA35WF17_GEOBA</name>
<keyword evidence="12" id="KW-1185">Reference proteome</keyword>
<protein>
    <submittedName>
        <fullName evidence="11">Glycerol-3-phosphate acyltransferase 4</fullName>
    </submittedName>
</protein>
<dbReference type="Proteomes" id="UP001174909">
    <property type="component" value="Unassembled WGS sequence"/>
</dbReference>
<evidence type="ECO:0000256" key="8">
    <source>
        <dbReference type="ARBA" id="ARBA00023209"/>
    </source>
</evidence>
<evidence type="ECO:0000313" key="11">
    <source>
        <dbReference type="EMBL" id="CAI8014891.1"/>
    </source>
</evidence>
<keyword evidence="9" id="KW-1208">Phospholipid metabolism</keyword>
<keyword evidence="2" id="KW-0444">Lipid biosynthesis</keyword>
<dbReference type="Pfam" id="PF02660">
    <property type="entry name" value="G3P_acyltransf"/>
    <property type="match status" value="1"/>
</dbReference>
<evidence type="ECO:0000256" key="9">
    <source>
        <dbReference type="ARBA" id="ARBA00023264"/>
    </source>
</evidence>
<gene>
    <name evidence="11" type="ORF">GBAR_LOCUS9281</name>
</gene>
<dbReference type="EMBL" id="CASHTH010001397">
    <property type="protein sequence ID" value="CAI8014891.1"/>
    <property type="molecule type" value="Genomic_DNA"/>
</dbReference>
<dbReference type="GO" id="GO:0043772">
    <property type="term" value="F:acyl-phosphate glycerol-3-phosphate acyltransferase activity"/>
    <property type="evidence" value="ECO:0007669"/>
    <property type="project" value="InterPro"/>
</dbReference>
<keyword evidence="1" id="KW-1003">Cell membrane</keyword>
<dbReference type="SMART" id="SM01207">
    <property type="entry name" value="G3P_acyltransf"/>
    <property type="match status" value="1"/>
</dbReference>
<feature type="transmembrane region" description="Helical" evidence="10">
    <location>
        <begin position="116"/>
        <end position="135"/>
    </location>
</feature>
<accession>A0AA35WF17</accession>
<evidence type="ECO:0000256" key="5">
    <source>
        <dbReference type="ARBA" id="ARBA00022989"/>
    </source>
</evidence>
<keyword evidence="3" id="KW-0808">Transferase</keyword>
<reference evidence="11" key="1">
    <citation type="submission" date="2023-03" db="EMBL/GenBank/DDBJ databases">
        <authorList>
            <person name="Steffen K."/>
            <person name="Cardenas P."/>
        </authorList>
    </citation>
    <scope>NUCLEOTIDE SEQUENCE</scope>
</reference>
<dbReference type="GO" id="GO:0005886">
    <property type="term" value="C:plasma membrane"/>
    <property type="evidence" value="ECO:0007669"/>
    <property type="project" value="InterPro"/>
</dbReference>
<dbReference type="InterPro" id="IPR003811">
    <property type="entry name" value="G3P_acylTferase_PlsY"/>
</dbReference>
<dbReference type="PANTHER" id="PTHR30309:SF0">
    <property type="entry name" value="GLYCEROL-3-PHOSPHATE ACYLTRANSFERASE-RELATED"/>
    <property type="match status" value="1"/>
</dbReference>
<keyword evidence="4 10" id="KW-0812">Transmembrane</keyword>
<keyword evidence="6" id="KW-0443">Lipid metabolism</keyword>
<feature type="transmembrane region" description="Helical" evidence="10">
    <location>
        <begin position="147"/>
        <end position="166"/>
    </location>
</feature>
<feature type="transmembrane region" description="Helical" evidence="10">
    <location>
        <begin position="54"/>
        <end position="72"/>
    </location>
</feature>
<proteinExistence type="predicted"/>
<evidence type="ECO:0000256" key="6">
    <source>
        <dbReference type="ARBA" id="ARBA00023098"/>
    </source>
</evidence>
<evidence type="ECO:0000256" key="7">
    <source>
        <dbReference type="ARBA" id="ARBA00023136"/>
    </source>
</evidence>
<feature type="transmembrane region" description="Helical" evidence="10">
    <location>
        <begin position="84"/>
        <end position="109"/>
    </location>
</feature>